<reference evidence="1" key="1">
    <citation type="submission" date="2021-02" db="EMBL/GenBank/DDBJ databases">
        <title>Sequencing the genomes of 1000 actinobacteria strains.</title>
        <authorList>
            <person name="Klenk H.-P."/>
        </authorList>
    </citation>
    <scope>NUCLEOTIDE SEQUENCE</scope>
    <source>
        <strain evidence="1">DSM 22850</strain>
    </source>
</reference>
<dbReference type="AlphaFoldDB" id="A0A940PLZ8"/>
<protein>
    <submittedName>
        <fullName evidence="1">Uncharacterized protein</fullName>
    </submittedName>
</protein>
<evidence type="ECO:0000313" key="2">
    <source>
        <dbReference type="Proteomes" id="UP000675163"/>
    </source>
</evidence>
<name>A0A940PLZ8_9MICO</name>
<dbReference type="Proteomes" id="UP000675163">
    <property type="component" value="Unassembled WGS sequence"/>
</dbReference>
<keyword evidence="2" id="KW-1185">Reference proteome</keyword>
<proteinExistence type="predicted"/>
<sequence length="744" mass="80569">MLFSPGMRTRLSDELERTLTASYQGLISEPGHALGLVLDRKQLGLPVDYALKLPIEDWRIHYEYLSDFPAGSPERRAHAEKIAADTTAPSGIRLRVAAAEGLDGSGGIEEARLLFAATPARLDLVQNAARIVASYLAESGVHGAIELRESIDIAPSVQARSAAALALAVTGGAAFDRETAVEVAGLPIEVVDDLIDRGVRNFGFSGVSADAAVDAMPDVPLRTYVRARIAPADLSSSEVVQLGFTSEGIRRYLNGDQTVAEAIPSARLIDVAAARALRRGEAIPGEPKDPSLRELAETVNGSENAATQVLLSDKSVWATLIHAGITGVGPDELRNLAALHVSRSKLFEWDWIGAAGAARDGLRTAKREAVRDELLNVLACSLWMQGRPEQALSALDSALEGEYSDALLTNAAVVATELEHSEAVDRFVRLAEEAVGPQQRALAAEKALILWKRDDARLWEEDSDDIPEEIIEVLRLLIAEPIDDERYERVLRVLAENDEEWLAAQPIAAFGAHSGKPMVRVLKARAEGIDKFITALGNELRDAKGGAEPWVEGERDSLVEAAIGVLIENITEVGAAVFGMTIVEAKLPMKPVQRVPLVCLTVTAISMSMDGSEGEPKDIFIDWVLNARSELSSLDTDDRERMSSMVTLAGESLARSYAGARSQQLDQAVDFFNGILDKLRVIPAYQVNHQAVQELMSPISALCRESWDILNKVRPLVSDPDLLRWVDSVMAHVSELGNKAVTIR</sequence>
<evidence type="ECO:0000313" key="1">
    <source>
        <dbReference type="EMBL" id="MBP1326377.1"/>
    </source>
</evidence>
<dbReference type="RefSeq" id="WP_209705293.1">
    <property type="nucleotide sequence ID" value="NZ_JAFIDA010000001.1"/>
</dbReference>
<organism evidence="1 2">
    <name type="scientific">Leucobacter exalbidus</name>
    <dbReference type="NCBI Taxonomy" id="662960"/>
    <lineage>
        <taxon>Bacteria</taxon>
        <taxon>Bacillati</taxon>
        <taxon>Actinomycetota</taxon>
        <taxon>Actinomycetes</taxon>
        <taxon>Micrococcales</taxon>
        <taxon>Microbacteriaceae</taxon>
        <taxon>Leucobacter</taxon>
    </lineage>
</organism>
<accession>A0A940PLZ8</accession>
<gene>
    <name evidence="1" type="ORF">JOF28_001609</name>
</gene>
<dbReference type="EMBL" id="JAFIDA010000001">
    <property type="protein sequence ID" value="MBP1326377.1"/>
    <property type="molecule type" value="Genomic_DNA"/>
</dbReference>
<comment type="caution">
    <text evidence="1">The sequence shown here is derived from an EMBL/GenBank/DDBJ whole genome shotgun (WGS) entry which is preliminary data.</text>
</comment>